<gene>
    <name evidence="2" type="ORF">CC78DRAFT_242598</name>
</gene>
<evidence type="ECO:0000313" key="3">
    <source>
        <dbReference type="Proteomes" id="UP000800093"/>
    </source>
</evidence>
<organism evidence="2 3">
    <name type="scientific">Lojkania enalia</name>
    <dbReference type="NCBI Taxonomy" id="147567"/>
    <lineage>
        <taxon>Eukaryota</taxon>
        <taxon>Fungi</taxon>
        <taxon>Dikarya</taxon>
        <taxon>Ascomycota</taxon>
        <taxon>Pezizomycotina</taxon>
        <taxon>Dothideomycetes</taxon>
        <taxon>Pleosporomycetidae</taxon>
        <taxon>Pleosporales</taxon>
        <taxon>Pleosporales incertae sedis</taxon>
        <taxon>Lojkania</taxon>
    </lineage>
</organism>
<dbReference type="Proteomes" id="UP000800093">
    <property type="component" value="Unassembled WGS sequence"/>
</dbReference>
<dbReference type="Pfam" id="PF00646">
    <property type="entry name" value="F-box"/>
    <property type="match status" value="1"/>
</dbReference>
<keyword evidence="3" id="KW-1185">Reference proteome</keyword>
<dbReference type="InterPro" id="IPR036047">
    <property type="entry name" value="F-box-like_dom_sf"/>
</dbReference>
<feature type="domain" description="F-box" evidence="1">
    <location>
        <begin position="2"/>
        <end position="48"/>
    </location>
</feature>
<protein>
    <recommendedName>
        <fullName evidence="1">F-box domain-containing protein</fullName>
    </recommendedName>
</protein>
<reference evidence="3" key="1">
    <citation type="journal article" date="2020" name="Stud. Mycol.">
        <title>101 Dothideomycetes genomes: A test case for predicting lifestyles and emergence of pathogens.</title>
        <authorList>
            <person name="Haridas S."/>
            <person name="Albert R."/>
            <person name="Binder M."/>
            <person name="Bloem J."/>
            <person name="LaButti K."/>
            <person name="Salamov A."/>
            <person name="Andreopoulos B."/>
            <person name="Baker S."/>
            <person name="Barry K."/>
            <person name="Bills G."/>
            <person name="Bluhm B."/>
            <person name="Cannon C."/>
            <person name="Castanera R."/>
            <person name="Culley D."/>
            <person name="Daum C."/>
            <person name="Ezra D."/>
            <person name="Gonzalez J."/>
            <person name="Henrissat B."/>
            <person name="Kuo A."/>
            <person name="Liang C."/>
            <person name="Lipzen A."/>
            <person name="Lutzoni F."/>
            <person name="Magnuson J."/>
            <person name="Mondo S."/>
            <person name="Nolan M."/>
            <person name="Ohm R."/>
            <person name="Pangilinan J."/>
            <person name="Park H.-J."/>
            <person name="Ramirez L."/>
            <person name="Alfaro M."/>
            <person name="Sun H."/>
            <person name="Tritt A."/>
            <person name="Yoshinaga Y."/>
            <person name="Zwiers L.-H."/>
            <person name="Turgeon B."/>
            <person name="Goodwin S."/>
            <person name="Spatafora J."/>
            <person name="Crous P."/>
            <person name="Grigoriev I."/>
        </authorList>
    </citation>
    <scope>NUCLEOTIDE SEQUENCE [LARGE SCALE GENOMIC DNA]</scope>
    <source>
        <strain evidence="3">CBS 304.66</strain>
    </source>
</reference>
<name>A0A9P4TR08_9PLEO</name>
<accession>A0A9P4TR08</accession>
<dbReference type="Gene3D" id="1.20.1280.50">
    <property type="match status" value="1"/>
</dbReference>
<dbReference type="SUPFAM" id="SSF81383">
    <property type="entry name" value="F-box domain"/>
    <property type="match status" value="1"/>
</dbReference>
<dbReference type="InterPro" id="IPR001810">
    <property type="entry name" value="F-box_dom"/>
</dbReference>
<comment type="caution">
    <text evidence="2">The sequence shown here is derived from an EMBL/GenBank/DDBJ whole genome shotgun (WGS) entry which is preliminary data.</text>
</comment>
<dbReference type="EMBL" id="ML986581">
    <property type="protein sequence ID" value="KAF2269875.1"/>
    <property type="molecule type" value="Genomic_DNA"/>
</dbReference>
<dbReference type="OrthoDB" id="5359231at2759"/>
<evidence type="ECO:0000313" key="2">
    <source>
        <dbReference type="EMBL" id="KAF2269875.1"/>
    </source>
</evidence>
<proteinExistence type="predicted"/>
<sequence>MRATLDNLPYDVMFYIASNLSLDDIIHLSHTCSQLRTHLGENTLCRKIIEDRHPHSKEARLAQNQTISYHEAVQRIYDRRAAFSNAYPFSARTIGQGSGFVFHQGVLCVLHGSIIRVFDVHSSTRLLEFDVSLPVDLLSESSTKTNSEPRISLLYYNDEIIAVFYEKRRRPNDGRILALSTKANPLNGQRLIREVELESYSKLFVRHTARYLYCGTYSGVGDHGHHEWEIRGFSLDSNYPLPCARPLQLEQFFGTDIGSTVSFEIHDGYFYALSNQTSYDVEELDWTSFYHCIRFPLDQPTSDALEFNDRIYRRQHAEGPIHDSWTDLSIQIDECTNEPRIVESRREWHNGTSRQLRTFYISNIKFLEKSNSEESLENDTAGPLLPQDDPYAHLIDSSNNPHYAPSEPRFAKNFHREFGPGCLTTRSFIFARTKFRTYNLSCSSFLDLVEDDRCCSNPAAAPCLRIRIGSRRVAPKDWAPADKSQLLKDKLLGGTLLPDGDGVTFRHSTIKLWPPPASTCACSKRLHNILNPQSDSSSPHSRSIVGSADDRSLVYMVRPNKSYGASDEDAPGTIVIVNFNREAQGSSLPKDSGAEAAWHEDKMEDAISDNHWRWTPGHFAACQRGNCR</sequence>
<dbReference type="AlphaFoldDB" id="A0A9P4TR08"/>
<evidence type="ECO:0000259" key="1">
    <source>
        <dbReference type="PROSITE" id="PS50181"/>
    </source>
</evidence>
<dbReference type="PROSITE" id="PS50181">
    <property type="entry name" value="FBOX"/>
    <property type="match status" value="1"/>
</dbReference>